<proteinExistence type="predicted"/>
<comment type="caution">
    <text evidence="1">The sequence shown here is derived from an EMBL/GenBank/DDBJ whole genome shotgun (WGS) entry which is preliminary data.</text>
</comment>
<dbReference type="Gene3D" id="2.160.10.10">
    <property type="entry name" value="Hexapeptide repeat proteins"/>
    <property type="match status" value="1"/>
</dbReference>
<evidence type="ECO:0000313" key="2">
    <source>
        <dbReference type="Proteomes" id="UP001523550"/>
    </source>
</evidence>
<accession>A0ABT1GAA0</accession>
<dbReference type="Pfam" id="PF00132">
    <property type="entry name" value="Hexapep"/>
    <property type="match status" value="1"/>
</dbReference>
<reference evidence="1 2" key="1">
    <citation type="submission" date="2022-03" db="EMBL/GenBank/DDBJ databases">
        <title>Genomic Encyclopedia of Type Strains, Phase III (KMG-III): the genomes of soil and plant-associated and newly described type strains.</title>
        <authorList>
            <person name="Whitman W."/>
        </authorList>
    </citation>
    <scope>NUCLEOTIDE SEQUENCE [LARGE SCALE GENOMIC DNA]</scope>
    <source>
        <strain evidence="1 2">BSker1</strain>
    </source>
</reference>
<sequence>MPIRNYKDYQPKMGDRVYVDEMALVIGEVDLADDVSIWPMCVVRGDVNFIRIGARSNIQDATVIHVTHDGPYTPDGGIPTIVGEDVTVGHKCLLHACTIGDRCLIGMGAIVMDGVEVGDDVIIGAGSLVTPGKKLESGWLYRDSPARPARELSEQELEQLKYSAEHYVRLKDHYL</sequence>
<dbReference type="InterPro" id="IPR047324">
    <property type="entry name" value="LbH_gamma_CA-like"/>
</dbReference>
<dbReference type="PANTHER" id="PTHR13061">
    <property type="entry name" value="DYNACTIN SUBUNIT P25"/>
    <property type="match status" value="1"/>
</dbReference>
<protein>
    <submittedName>
        <fullName evidence="1">Carbonic anhydrase/acetyltransferase-like protein (Isoleucine patch superfamily)</fullName>
    </submittedName>
</protein>
<dbReference type="PANTHER" id="PTHR13061:SF56">
    <property type="entry name" value="PROTEIN YRDA"/>
    <property type="match status" value="1"/>
</dbReference>
<dbReference type="InterPro" id="IPR050484">
    <property type="entry name" value="Transf_Hexapept/Carb_Anhydrase"/>
</dbReference>
<dbReference type="InterPro" id="IPR011004">
    <property type="entry name" value="Trimer_LpxA-like_sf"/>
</dbReference>
<dbReference type="RefSeq" id="WP_253450008.1">
    <property type="nucleotide sequence ID" value="NZ_JALJYF010000002.1"/>
</dbReference>
<name>A0ABT1GAA0_9GAMM</name>
<gene>
    <name evidence="1" type="ORF">J2T60_002248</name>
</gene>
<evidence type="ECO:0000313" key="1">
    <source>
        <dbReference type="EMBL" id="MCP1728248.1"/>
    </source>
</evidence>
<dbReference type="InterPro" id="IPR001451">
    <property type="entry name" value="Hexapep"/>
</dbReference>
<dbReference type="SUPFAM" id="SSF51161">
    <property type="entry name" value="Trimeric LpxA-like enzymes"/>
    <property type="match status" value="1"/>
</dbReference>
<keyword evidence="2" id="KW-1185">Reference proteome</keyword>
<organism evidence="1 2">
    <name type="scientific">Natronospira proteinivora</name>
    <dbReference type="NCBI Taxonomy" id="1807133"/>
    <lineage>
        <taxon>Bacteria</taxon>
        <taxon>Pseudomonadati</taxon>
        <taxon>Pseudomonadota</taxon>
        <taxon>Gammaproteobacteria</taxon>
        <taxon>Natronospirales</taxon>
        <taxon>Natronospiraceae</taxon>
        <taxon>Natronospira</taxon>
    </lineage>
</organism>
<dbReference type="CDD" id="cd04645">
    <property type="entry name" value="LbH_gamma_CA_like"/>
    <property type="match status" value="1"/>
</dbReference>
<dbReference type="Proteomes" id="UP001523550">
    <property type="component" value="Unassembled WGS sequence"/>
</dbReference>
<dbReference type="EMBL" id="JALJYF010000002">
    <property type="protein sequence ID" value="MCP1728248.1"/>
    <property type="molecule type" value="Genomic_DNA"/>
</dbReference>